<keyword evidence="2" id="KW-1185">Reference proteome</keyword>
<comment type="caution">
    <text evidence="1">The sequence shown here is derived from an EMBL/GenBank/DDBJ whole genome shotgun (WGS) entry which is preliminary data.</text>
</comment>
<sequence>PTVDQIRNAHNYLDDYKDELQIYAETTKLIDFLSSWTSSSTRLETRIVSLMEEMAKHKFVGPADVDLAKRWVRDLQSVGYVFPKVRRYNQRRHRELVAKHEERRLHKQTDRWVSNEALRQCQLEETVESAGTAAETKASKIQITPAHLNSTAFKDILLVVNFNHPNYDALEPFLAIYKRYFSNIKIYGPEVPHHLKGVVTEISYDRGFFSYRNIVDAVDKYPNYAGYLYTNDDTLLNLYQLAEFDQDRVWKQVPDRVKDVHRLSKAPPDDWFHWPKPEGLKMWNDPMSLTAEQKARIAKFSKVDGPVNVRSFADGVYVPRRIGTELSAVLKKFYAHEIFLELALGLALIAVEPTENWVNWKETYLWSDDTRAMWRTYLEPDMSMLHPVKLALDPKAGHDVAEWIETVEAIPLHQ</sequence>
<accession>A0A9P6TVJ5</accession>
<dbReference type="PANTHER" id="PTHR31362">
    <property type="entry name" value="GLYCOSYLTRANSFERASE STELLO1-RELATED"/>
    <property type="match status" value="1"/>
</dbReference>
<gene>
    <name evidence="1" type="ORF">DFQ27_000909</name>
</gene>
<name>A0A9P6TVJ5_9FUNG</name>
<feature type="non-terminal residue" evidence="1">
    <location>
        <position position="1"/>
    </location>
</feature>
<dbReference type="Proteomes" id="UP000807716">
    <property type="component" value="Unassembled WGS sequence"/>
</dbReference>
<proteinExistence type="predicted"/>
<dbReference type="EMBL" id="JAAAJB010001260">
    <property type="protein sequence ID" value="KAG0248440.1"/>
    <property type="molecule type" value="Genomic_DNA"/>
</dbReference>
<dbReference type="AlphaFoldDB" id="A0A9P6TVJ5"/>
<dbReference type="OrthoDB" id="2346662at2759"/>
<dbReference type="InterPro" id="IPR005049">
    <property type="entry name" value="STL-like"/>
</dbReference>
<reference evidence="1" key="1">
    <citation type="journal article" date="2020" name="Fungal Divers.">
        <title>Resolving the Mortierellaceae phylogeny through synthesis of multi-gene phylogenetics and phylogenomics.</title>
        <authorList>
            <person name="Vandepol N."/>
            <person name="Liber J."/>
            <person name="Desiro A."/>
            <person name="Na H."/>
            <person name="Kennedy M."/>
            <person name="Barry K."/>
            <person name="Grigoriev I.V."/>
            <person name="Miller A.N."/>
            <person name="O'Donnell K."/>
            <person name="Stajich J.E."/>
            <person name="Bonito G."/>
        </authorList>
    </citation>
    <scope>NUCLEOTIDE SEQUENCE</scope>
    <source>
        <strain evidence="1">BC1065</strain>
    </source>
</reference>
<dbReference type="Pfam" id="PF03385">
    <property type="entry name" value="STELLO"/>
    <property type="match status" value="1"/>
</dbReference>
<evidence type="ECO:0000313" key="1">
    <source>
        <dbReference type="EMBL" id="KAG0248440.1"/>
    </source>
</evidence>
<protein>
    <submittedName>
        <fullName evidence="1">Uncharacterized protein</fullName>
    </submittedName>
</protein>
<dbReference type="PANTHER" id="PTHR31362:SF0">
    <property type="entry name" value="EXOSTOSIN DOMAIN-CONTAINING PROTEIN-RELATED"/>
    <property type="match status" value="1"/>
</dbReference>
<organism evidence="1 2">
    <name type="scientific">Actinomortierella ambigua</name>
    <dbReference type="NCBI Taxonomy" id="1343610"/>
    <lineage>
        <taxon>Eukaryota</taxon>
        <taxon>Fungi</taxon>
        <taxon>Fungi incertae sedis</taxon>
        <taxon>Mucoromycota</taxon>
        <taxon>Mortierellomycotina</taxon>
        <taxon>Mortierellomycetes</taxon>
        <taxon>Mortierellales</taxon>
        <taxon>Mortierellaceae</taxon>
        <taxon>Actinomortierella</taxon>
    </lineage>
</organism>
<evidence type="ECO:0000313" key="2">
    <source>
        <dbReference type="Proteomes" id="UP000807716"/>
    </source>
</evidence>